<evidence type="ECO:0000313" key="4">
    <source>
        <dbReference type="Proteomes" id="UP000002051"/>
    </source>
</evidence>
<protein>
    <submittedName>
        <fullName evidence="2">Transmembrane protein, putative</fullName>
    </submittedName>
</protein>
<keyword evidence="1" id="KW-0472">Membrane</keyword>
<gene>
    <name evidence="2" type="ordered locus">MTR_3g110112</name>
</gene>
<evidence type="ECO:0000313" key="3">
    <source>
        <dbReference type="EnsemblPlants" id="KEH36034"/>
    </source>
</evidence>
<dbReference type="EnsemblPlants" id="KEH36034">
    <property type="protein sequence ID" value="KEH36034"/>
    <property type="gene ID" value="MTR_3g110112"/>
</dbReference>
<reference evidence="2 4" key="1">
    <citation type="journal article" date="2011" name="Nature">
        <title>The Medicago genome provides insight into the evolution of rhizobial symbioses.</title>
        <authorList>
            <person name="Young N.D."/>
            <person name="Debelle F."/>
            <person name="Oldroyd G.E."/>
            <person name="Geurts R."/>
            <person name="Cannon S.B."/>
            <person name="Udvardi M.K."/>
            <person name="Benedito V.A."/>
            <person name="Mayer K.F."/>
            <person name="Gouzy J."/>
            <person name="Schoof H."/>
            <person name="Van de Peer Y."/>
            <person name="Proost S."/>
            <person name="Cook D.R."/>
            <person name="Meyers B.C."/>
            <person name="Spannagl M."/>
            <person name="Cheung F."/>
            <person name="De Mita S."/>
            <person name="Krishnakumar V."/>
            <person name="Gundlach H."/>
            <person name="Zhou S."/>
            <person name="Mudge J."/>
            <person name="Bharti A.K."/>
            <person name="Murray J.D."/>
            <person name="Naoumkina M.A."/>
            <person name="Rosen B."/>
            <person name="Silverstein K.A."/>
            <person name="Tang H."/>
            <person name="Rombauts S."/>
            <person name="Zhao P.X."/>
            <person name="Zhou P."/>
            <person name="Barbe V."/>
            <person name="Bardou P."/>
            <person name="Bechner M."/>
            <person name="Bellec A."/>
            <person name="Berger A."/>
            <person name="Berges H."/>
            <person name="Bidwell S."/>
            <person name="Bisseling T."/>
            <person name="Choisne N."/>
            <person name="Couloux A."/>
            <person name="Denny R."/>
            <person name="Deshpande S."/>
            <person name="Dai X."/>
            <person name="Doyle J.J."/>
            <person name="Dudez A.M."/>
            <person name="Farmer A.D."/>
            <person name="Fouteau S."/>
            <person name="Franken C."/>
            <person name="Gibelin C."/>
            <person name="Gish J."/>
            <person name="Goldstein S."/>
            <person name="Gonzalez A.J."/>
            <person name="Green P.J."/>
            <person name="Hallab A."/>
            <person name="Hartog M."/>
            <person name="Hua A."/>
            <person name="Humphray S.J."/>
            <person name="Jeong D.H."/>
            <person name="Jing Y."/>
            <person name="Jocker A."/>
            <person name="Kenton S.M."/>
            <person name="Kim D.J."/>
            <person name="Klee K."/>
            <person name="Lai H."/>
            <person name="Lang C."/>
            <person name="Lin S."/>
            <person name="Macmil S.L."/>
            <person name="Magdelenat G."/>
            <person name="Matthews L."/>
            <person name="McCorrison J."/>
            <person name="Monaghan E.L."/>
            <person name="Mun J.H."/>
            <person name="Najar F.Z."/>
            <person name="Nicholson C."/>
            <person name="Noirot C."/>
            <person name="O'Bleness M."/>
            <person name="Paule C.R."/>
            <person name="Poulain J."/>
            <person name="Prion F."/>
            <person name="Qin B."/>
            <person name="Qu C."/>
            <person name="Retzel E.F."/>
            <person name="Riddle C."/>
            <person name="Sallet E."/>
            <person name="Samain S."/>
            <person name="Samson N."/>
            <person name="Sanders I."/>
            <person name="Saurat O."/>
            <person name="Scarpelli C."/>
            <person name="Schiex T."/>
            <person name="Segurens B."/>
            <person name="Severin A.J."/>
            <person name="Sherrier D.J."/>
            <person name="Shi R."/>
            <person name="Sims S."/>
            <person name="Singer S.R."/>
            <person name="Sinharoy S."/>
            <person name="Sterck L."/>
            <person name="Viollet A."/>
            <person name="Wang B.B."/>
            <person name="Wang K."/>
            <person name="Wang M."/>
            <person name="Wang X."/>
            <person name="Warfsmann J."/>
            <person name="Weissenbach J."/>
            <person name="White D.D."/>
            <person name="White J.D."/>
            <person name="Wiley G.B."/>
            <person name="Wincker P."/>
            <person name="Xing Y."/>
            <person name="Yang L."/>
            <person name="Yao Z."/>
            <person name="Ying F."/>
            <person name="Zhai J."/>
            <person name="Zhou L."/>
            <person name="Zuber A."/>
            <person name="Denarie J."/>
            <person name="Dixon R.A."/>
            <person name="May G.D."/>
            <person name="Schwartz D.C."/>
            <person name="Rogers J."/>
            <person name="Quetier F."/>
            <person name="Town C.D."/>
            <person name="Roe B.A."/>
        </authorList>
    </citation>
    <scope>NUCLEOTIDE SEQUENCE [LARGE SCALE GENOMIC DNA]</scope>
    <source>
        <strain evidence="2">A17</strain>
        <strain evidence="3 4">cv. Jemalong A17</strain>
    </source>
</reference>
<dbReference type="PaxDb" id="3880-AES83549"/>
<sequence length="64" mass="7009">MKPSYLALKSKCTDKIVFDLNGDQYGNTPTLSALFVWFPWTVFLIGAASILIALKLNDEGSDVA</sequence>
<dbReference type="EMBL" id="CM001219">
    <property type="protein sequence ID" value="KEH36034.1"/>
    <property type="molecule type" value="Genomic_DNA"/>
</dbReference>
<reference evidence="3" key="3">
    <citation type="submission" date="2015-04" db="UniProtKB">
        <authorList>
            <consortium name="EnsemblPlants"/>
        </authorList>
    </citation>
    <scope>IDENTIFICATION</scope>
    <source>
        <strain evidence="3">cv. Jemalong A17</strain>
    </source>
</reference>
<evidence type="ECO:0000256" key="1">
    <source>
        <dbReference type="SAM" id="Phobius"/>
    </source>
</evidence>
<keyword evidence="1 2" id="KW-0812">Transmembrane</keyword>
<organism evidence="3">
    <name type="scientific">Medicago truncatula</name>
    <name type="common">Barrel medic</name>
    <name type="synonym">Medicago tribuloides</name>
    <dbReference type="NCBI Taxonomy" id="3880"/>
    <lineage>
        <taxon>Eukaryota</taxon>
        <taxon>Viridiplantae</taxon>
        <taxon>Streptophyta</taxon>
        <taxon>Embryophyta</taxon>
        <taxon>Tracheophyta</taxon>
        <taxon>Spermatophyta</taxon>
        <taxon>Magnoliopsida</taxon>
        <taxon>eudicotyledons</taxon>
        <taxon>Gunneridae</taxon>
        <taxon>Pentapetalae</taxon>
        <taxon>rosids</taxon>
        <taxon>fabids</taxon>
        <taxon>Fabales</taxon>
        <taxon>Fabaceae</taxon>
        <taxon>Papilionoideae</taxon>
        <taxon>50 kb inversion clade</taxon>
        <taxon>NPAAA clade</taxon>
        <taxon>Hologalegina</taxon>
        <taxon>IRL clade</taxon>
        <taxon>Trifolieae</taxon>
        <taxon>Medicago</taxon>
    </lineage>
</organism>
<feature type="transmembrane region" description="Helical" evidence="1">
    <location>
        <begin position="34"/>
        <end position="54"/>
    </location>
</feature>
<dbReference type="HOGENOM" id="CLU_2870998_0_0_1"/>
<proteinExistence type="predicted"/>
<keyword evidence="1" id="KW-1133">Transmembrane helix</keyword>
<name>G7ZWG1_MEDTR</name>
<reference evidence="2 4" key="2">
    <citation type="journal article" date="2014" name="BMC Genomics">
        <title>An improved genome release (version Mt4.0) for the model legume Medicago truncatula.</title>
        <authorList>
            <person name="Tang H."/>
            <person name="Krishnakumar V."/>
            <person name="Bidwell S."/>
            <person name="Rosen B."/>
            <person name="Chan A."/>
            <person name="Zhou S."/>
            <person name="Gentzbittel L."/>
            <person name="Childs K.L."/>
            <person name="Yandell M."/>
            <person name="Gundlach H."/>
            <person name="Mayer K.F."/>
            <person name="Schwartz D.C."/>
            <person name="Town C.D."/>
        </authorList>
    </citation>
    <scope>GENOME REANNOTATION</scope>
    <source>
        <strain evidence="2">A17</strain>
        <strain evidence="3 4">cv. Jemalong A17</strain>
    </source>
</reference>
<evidence type="ECO:0000313" key="2">
    <source>
        <dbReference type="EMBL" id="KEH36034.1"/>
    </source>
</evidence>
<accession>G7ZWG1</accession>
<keyword evidence="4" id="KW-1185">Reference proteome</keyword>
<dbReference type="AlphaFoldDB" id="G7ZWG1"/>
<dbReference type="Proteomes" id="UP000002051">
    <property type="component" value="Chromosome 3"/>
</dbReference>